<dbReference type="EMBL" id="NWSH01000872">
    <property type="protein sequence ID" value="PCG73777.1"/>
    <property type="molecule type" value="Genomic_DNA"/>
</dbReference>
<proteinExistence type="predicted"/>
<dbReference type="CDD" id="cd01763">
    <property type="entry name" value="Ubl_SUMO_like"/>
    <property type="match status" value="1"/>
</dbReference>
<feature type="compositionally biased region" description="Polar residues" evidence="3">
    <location>
        <begin position="129"/>
        <end position="140"/>
    </location>
</feature>
<feature type="compositionally biased region" description="Basic residues" evidence="3">
    <location>
        <begin position="87"/>
        <end position="99"/>
    </location>
</feature>
<evidence type="ECO:0000313" key="5">
    <source>
        <dbReference type="EMBL" id="PCG73777.1"/>
    </source>
</evidence>
<dbReference type="GO" id="GO:0005634">
    <property type="term" value="C:nucleus"/>
    <property type="evidence" value="ECO:0007669"/>
    <property type="project" value="UniProtKB-SubCell"/>
</dbReference>
<accession>A0A2A4JNZ8</accession>
<gene>
    <name evidence="5" type="ORF">B5V51_14430</name>
</gene>
<reference evidence="5" key="1">
    <citation type="submission" date="2017-09" db="EMBL/GenBank/DDBJ databases">
        <title>Contemporary evolution of a Lepidopteran species, Heliothis virescens, in response to modern agricultural practices.</title>
        <authorList>
            <person name="Fritz M.L."/>
            <person name="Deyonke A.M."/>
            <person name="Papanicolaou A."/>
            <person name="Micinski S."/>
            <person name="Westbrook J."/>
            <person name="Gould F."/>
        </authorList>
    </citation>
    <scope>NUCLEOTIDE SEQUENCE [LARGE SCALE GENOMIC DNA]</scope>
    <source>
        <strain evidence="5">HvINT-</strain>
        <tissue evidence="5">Whole body</tissue>
    </source>
</reference>
<dbReference type="AlphaFoldDB" id="A0A2A4JNZ8"/>
<evidence type="ECO:0000259" key="4">
    <source>
        <dbReference type="Pfam" id="PF11976"/>
    </source>
</evidence>
<sequence>MSSSDSEDDCYGNIAQKLQSIKNNYVKERVESVVTTDTTEVAQSCSTLSKPEEIASVIVDEDLNSTVNSTDNDEYTLDAIIANNSKAKPKRGRGGKRKASSATCGSSKRTTRTSARAASSASQSTSNSNEGRTSPVSNTVEPEPFAAPEPQNTRRSSARGRRAARGRSARGRGRGWSPRGRGRAGRDEIREIFDVLFPRRQNTPYTSNSYPIYSVGNTDEYPDQCDSQALFSSNIKPAGNDVEIVETDPLEDDNEEMSVKVYWQNLEIFKFKIRKFQKLTQIFNYFTDKEGVSSDKLLFTYNDRILKIDDTPDSINYSIAKFIDGGIVNQDVRHLVAETNGNHELKGFKIKFQCQNKKKPFETSVDPNERLMSAMIKCAEYLETPLDKLKFYFDGDLINSKNTPQDLDLEGGECIDVKICS</sequence>
<comment type="caution">
    <text evidence="5">The sequence shown here is derived from an EMBL/GenBank/DDBJ whole genome shotgun (WGS) entry which is preliminary data.</text>
</comment>
<dbReference type="GO" id="GO:0045944">
    <property type="term" value="P:positive regulation of transcription by RNA polymerase II"/>
    <property type="evidence" value="ECO:0007669"/>
    <property type="project" value="TreeGrafter"/>
</dbReference>
<dbReference type="Gene3D" id="3.10.20.90">
    <property type="entry name" value="Phosphatidylinositol 3-kinase Catalytic Subunit, Chain A, domain 1"/>
    <property type="match status" value="2"/>
</dbReference>
<dbReference type="SUPFAM" id="SSF54236">
    <property type="entry name" value="Ubiquitin-like"/>
    <property type="match status" value="2"/>
</dbReference>
<feature type="region of interest" description="Disordered" evidence="3">
    <location>
        <begin position="82"/>
        <end position="184"/>
    </location>
</feature>
<comment type="subcellular location">
    <subcellularLocation>
        <location evidence="1">Nucleus</location>
    </subcellularLocation>
</comment>
<feature type="domain" description="Rad60/SUMO-like" evidence="4">
    <location>
        <begin position="349"/>
        <end position="419"/>
    </location>
</feature>
<dbReference type="PANTHER" id="PTHR47187">
    <property type="entry name" value="NFATC2-INTERACTING PROTEIN"/>
    <property type="match status" value="1"/>
</dbReference>
<organism evidence="5">
    <name type="scientific">Heliothis virescens</name>
    <name type="common">Tobacco budworm moth</name>
    <dbReference type="NCBI Taxonomy" id="7102"/>
    <lineage>
        <taxon>Eukaryota</taxon>
        <taxon>Metazoa</taxon>
        <taxon>Ecdysozoa</taxon>
        <taxon>Arthropoda</taxon>
        <taxon>Hexapoda</taxon>
        <taxon>Insecta</taxon>
        <taxon>Pterygota</taxon>
        <taxon>Neoptera</taxon>
        <taxon>Endopterygota</taxon>
        <taxon>Lepidoptera</taxon>
        <taxon>Glossata</taxon>
        <taxon>Ditrysia</taxon>
        <taxon>Noctuoidea</taxon>
        <taxon>Noctuidae</taxon>
        <taxon>Heliothinae</taxon>
        <taxon>Heliothis</taxon>
    </lineage>
</organism>
<dbReference type="InterPro" id="IPR022617">
    <property type="entry name" value="Rad60/SUMO-like_dom"/>
</dbReference>
<evidence type="ECO:0000256" key="3">
    <source>
        <dbReference type="SAM" id="MobiDB-lite"/>
    </source>
</evidence>
<dbReference type="PANTHER" id="PTHR47187:SF1">
    <property type="entry name" value="NFATC2-INTERACTING PROTEIN"/>
    <property type="match status" value="1"/>
</dbReference>
<evidence type="ECO:0000256" key="1">
    <source>
        <dbReference type="ARBA" id="ARBA00004123"/>
    </source>
</evidence>
<feature type="compositionally biased region" description="Basic residues" evidence="3">
    <location>
        <begin position="156"/>
        <end position="173"/>
    </location>
</feature>
<dbReference type="Pfam" id="PF11976">
    <property type="entry name" value="Rad60-SLD"/>
    <property type="match status" value="1"/>
</dbReference>
<name>A0A2A4JNZ8_HELVI</name>
<protein>
    <recommendedName>
        <fullName evidence="4">Rad60/SUMO-like domain-containing protein</fullName>
    </recommendedName>
</protein>
<dbReference type="InterPro" id="IPR029071">
    <property type="entry name" value="Ubiquitin-like_domsf"/>
</dbReference>
<dbReference type="InterPro" id="IPR052324">
    <property type="entry name" value="NFATC2-Int_DNA_Repair"/>
</dbReference>
<feature type="compositionally biased region" description="Low complexity" evidence="3">
    <location>
        <begin position="100"/>
        <end position="128"/>
    </location>
</feature>
<dbReference type="STRING" id="7102.A0A2A4JNZ8"/>
<evidence type="ECO:0000256" key="2">
    <source>
        <dbReference type="ARBA" id="ARBA00023242"/>
    </source>
</evidence>
<keyword evidence="2" id="KW-0539">Nucleus</keyword>